<protein>
    <submittedName>
        <fullName evidence="4">Isochorismatase hydrolase</fullName>
    </submittedName>
</protein>
<comment type="similarity">
    <text evidence="1">Belongs to the isochorismatase family.</text>
</comment>
<evidence type="ECO:0000259" key="3">
    <source>
        <dbReference type="Pfam" id="PF00857"/>
    </source>
</evidence>
<dbReference type="Proteomes" id="UP000095751">
    <property type="component" value="Unassembled WGS sequence"/>
</dbReference>
<dbReference type="PANTHER" id="PTHR43540">
    <property type="entry name" value="PEROXYUREIDOACRYLATE/UREIDOACRYLATE AMIDOHYDROLASE-RELATED"/>
    <property type="match status" value="1"/>
</dbReference>
<evidence type="ECO:0000256" key="1">
    <source>
        <dbReference type="ARBA" id="ARBA00006336"/>
    </source>
</evidence>
<dbReference type="Gene3D" id="3.40.50.850">
    <property type="entry name" value="Isochorismatase-like"/>
    <property type="match status" value="1"/>
</dbReference>
<dbReference type="InParanoid" id="A0A1E7EUX8"/>
<keyword evidence="5" id="KW-1185">Reference proteome</keyword>
<organism evidence="4 5">
    <name type="scientific">Fragilariopsis cylindrus CCMP1102</name>
    <dbReference type="NCBI Taxonomy" id="635003"/>
    <lineage>
        <taxon>Eukaryota</taxon>
        <taxon>Sar</taxon>
        <taxon>Stramenopiles</taxon>
        <taxon>Ochrophyta</taxon>
        <taxon>Bacillariophyta</taxon>
        <taxon>Bacillariophyceae</taxon>
        <taxon>Bacillariophycidae</taxon>
        <taxon>Bacillariales</taxon>
        <taxon>Bacillariaceae</taxon>
        <taxon>Fragilariopsis</taxon>
    </lineage>
</organism>
<proteinExistence type="inferred from homology"/>
<dbReference type="EMBL" id="KV784374">
    <property type="protein sequence ID" value="OEU09657.1"/>
    <property type="molecule type" value="Genomic_DNA"/>
</dbReference>
<evidence type="ECO:0000256" key="2">
    <source>
        <dbReference type="ARBA" id="ARBA00022801"/>
    </source>
</evidence>
<reference evidence="4 5" key="1">
    <citation type="submission" date="2016-09" db="EMBL/GenBank/DDBJ databases">
        <title>Extensive genetic diversity and differential bi-allelic expression allows diatom success in the polar Southern Ocean.</title>
        <authorList>
            <consortium name="DOE Joint Genome Institute"/>
            <person name="Mock T."/>
            <person name="Otillar R.P."/>
            <person name="Strauss J."/>
            <person name="Dupont C."/>
            <person name="Frickenhaus S."/>
            <person name="Maumus F."/>
            <person name="Mcmullan M."/>
            <person name="Sanges R."/>
            <person name="Schmutz J."/>
            <person name="Toseland A."/>
            <person name="Valas R."/>
            <person name="Veluchamy A."/>
            <person name="Ward B.J."/>
            <person name="Allen A."/>
            <person name="Barry K."/>
            <person name="Falciatore A."/>
            <person name="Ferrante M."/>
            <person name="Fortunato A.E."/>
            <person name="Gloeckner G."/>
            <person name="Gruber A."/>
            <person name="Hipkin R."/>
            <person name="Janech M."/>
            <person name="Kroth P."/>
            <person name="Leese F."/>
            <person name="Lindquist E."/>
            <person name="Lyon B.R."/>
            <person name="Martin J."/>
            <person name="Mayer C."/>
            <person name="Parker M."/>
            <person name="Quesneville H."/>
            <person name="Raymond J."/>
            <person name="Uhlig C."/>
            <person name="Valentin K.U."/>
            <person name="Worden A.Z."/>
            <person name="Armbrust E.V."/>
            <person name="Bowler C."/>
            <person name="Green B."/>
            <person name="Moulton V."/>
            <person name="Van Oosterhout C."/>
            <person name="Grigoriev I."/>
        </authorList>
    </citation>
    <scope>NUCLEOTIDE SEQUENCE [LARGE SCALE GENOMIC DNA]</scope>
    <source>
        <strain evidence="4 5">CCMP1102</strain>
    </source>
</reference>
<dbReference type="KEGG" id="fcy:FRACYDRAFT_194682"/>
<gene>
    <name evidence="4" type="ORF">FRACYDRAFT_194682</name>
</gene>
<evidence type="ECO:0000313" key="4">
    <source>
        <dbReference type="EMBL" id="OEU09657.1"/>
    </source>
</evidence>
<dbReference type="GO" id="GO:0016787">
    <property type="term" value="F:hydrolase activity"/>
    <property type="evidence" value="ECO:0007669"/>
    <property type="project" value="UniProtKB-KW"/>
</dbReference>
<dbReference type="Pfam" id="PF00857">
    <property type="entry name" value="Isochorismatase"/>
    <property type="match status" value="1"/>
</dbReference>
<dbReference type="InterPro" id="IPR050272">
    <property type="entry name" value="Isochorismatase-like_hydrls"/>
</dbReference>
<accession>A0A1E7EUX8</accession>
<dbReference type="InterPro" id="IPR036380">
    <property type="entry name" value="Isochorismatase-like_sf"/>
</dbReference>
<evidence type="ECO:0000313" key="5">
    <source>
        <dbReference type="Proteomes" id="UP000095751"/>
    </source>
</evidence>
<dbReference type="SUPFAM" id="SSF52499">
    <property type="entry name" value="Isochorismatase-like hydrolases"/>
    <property type="match status" value="1"/>
</dbReference>
<dbReference type="AlphaFoldDB" id="A0A1E7EUX8"/>
<keyword evidence="2 4" id="KW-0378">Hydrolase</keyword>
<sequence>MCPSDPLTTTPIDAKTTALLVVDVQPEYWTDCPAVRKDFPSFPKNLERTIHICREKNVKIIHIRADYRYSQSPWLPQFQKLRGNRNLTEVHYNPSSPDFVGWEEFATPEEGEIVISKPSWSATNNTKLLETLKIEGIETVLVAGLITSVCVQQSAFGCFESGFRTILVDDSCADRSKARHDAALLLYGGYMYEVVSSSYDLESQIINSVMDSIETKILSSKRHSCPKE</sequence>
<dbReference type="CDD" id="cd00431">
    <property type="entry name" value="cysteine_hydrolases"/>
    <property type="match status" value="1"/>
</dbReference>
<dbReference type="OrthoDB" id="167809at2759"/>
<name>A0A1E7EUX8_9STRA</name>
<dbReference type="InterPro" id="IPR000868">
    <property type="entry name" value="Isochorismatase-like_dom"/>
</dbReference>
<feature type="domain" description="Isochorismatase-like" evidence="3">
    <location>
        <begin position="17"/>
        <end position="188"/>
    </location>
</feature>